<proteinExistence type="predicted"/>
<dbReference type="EMBL" id="JWIZ01000071">
    <property type="protein sequence ID" value="KMK50756.1"/>
    <property type="molecule type" value="Genomic_DNA"/>
</dbReference>
<organism evidence="3 4">
    <name type="scientific">Muribacter muris</name>
    <dbReference type="NCBI Taxonomy" id="67855"/>
    <lineage>
        <taxon>Bacteria</taxon>
        <taxon>Pseudomonadati</taxon>
        <taxon>Pseudomonadota</taxon>
        <taxon>Gammaproteobacteria</taxon>
        <taxon>Pasteurellales</taxon>
        <taxon>Pasteurellaceae</taxon>
        <taxon>Muribacter</taxon>
    </lineage>
</organism>
<dbReference type="PATRIC" id="fig|67855.3.peg.2121"/>
<feature type="coiled-coil region" evidence="1">
    <location>
        <begin position="197"/>
        <end position="224"/>
    </location>
</feature>
<dbReference type="RefSeq" id="WP_047977643.1">
    <property type="nucleotide sequence ID" value="NZ_JWIZ01000071.1"/>
</dbReference>
<dbReference type="AlphaFoldDB" id="A0A0J5P3F1"/>
<feature type="transmembrane region" description="Helical" evidence="2">
    <location>
        <begin position="30"/>
        <end position="53"/>
    </location>
</feature>
<protein>
    <submittedName>
        <fullName evidence="3">Uncharacterized protein</fullName>
    </submittedName>
</protein>
<comment type="caution">
    <text evidence="3">The sequence shown here is derived from an EMBL/GenBank/DDBJ whole genome shotgun (WGS) entry which is preliminary data.</text>
</comment>
<name>A0A0J5P3F1_9PAST</name>
<accession>A0A0J5P3F1</accession>
<keyword evidence="2" id="KW-1133">Transmembrane helix</keyword>
<keyword evidence="2" id="KW-0812">Transmembrane</keyword>
<reference evidence="3 4" key="1">
    <citation type="submission" date="2014-12" db="EMBL/GenBank/DDBJ databases">
        <title>Reclassification of Actinobacillus muris as Muribacter muris.</title>
        <authorList>
            <person name="Christensen H."/>
            <person name="Nicklas W."/>
            <person name="Bisgaard M."/>
        </authorList>
    </citation>
    <scope>NUCLEOTIDE SEQUENCE [LARGE SCALE GENOMIC DNA]</scope>
    <source>
        <strain evidence="3 4">Ackerman80-443D</strain>
    </source>
</reference>
<keyword evidence="2" id="KW-0472">Membrane</keyword>
<dbReference type="Proteomes" id="UP000036270">
    <property type="component" value="Unassembled WGS sequence"/>
</dbReference>
<sequence>MFNCSNNYQKGFYKGFKKGLEQNTTKINGISILNLIISFATIIILALTIFLNFKSWKDDKYINHIMELNKVYHDQFMKNIGVSEPYLIDLIVRNDLSNIDLNQIKNKYPDMASSLNLKDQDLNKNNNELLAYFHKTISEAISKANGHSGAIVSILENIKVIDLSCDEKIDDFLSDIQYIQYLFIHLKKQVKEKTDSIEQIENFYNAVLENMEKYEDLISKLKKKIELI</sequence>
<dbReference type="STRING" id="67855.RO21_10015"/>
<evidence type="ECO:0000256" key="2">
    <source>
        <dbReference type="SAM" id="Phobius"/>
    </source>
</evidence>
<evidence type="ECO:0000256" key="1">
    <source>
        <dbReference type="SAM" id="Coils"/>
    </source>
</evidence>
<gene>
    <name evidence="3" type="ORF">RO21_10015</name>
</gene>
<evidence type="ECO:0000313" key="3">
    <source>
        <dbReference type="EMBL" id="KMK50756.1"/>
    </source>
</evidence>
<keyword evidence="1" id="KW-0175">Coiled coil</keyword>
<keyword evidence="4" id="KW-1185">Reference proteome</keyword>
<evidence type="ECO:0000313" key="4">
    <source>
        <dbReference type="Proteomes" id="UP000036270"/>
    </source>
</evidence>